<dbReference type="InterPro" id="IPR025591">
    <property type="entry name" value="RloB"/>
</dbReference>
<gene>
    <name evidence="2" type="ORF">DM484_12170</name>
</gene>
<feature type="region of interest" description="Disordered" evidence="1">
    <location>
        <begin position="1"/>
        <end position="21"/>
    </location>
</feature>
<evidence type="ECO:0000256" key="1">
    <source>
        <dbReference type="SAM" id="MobiDB-lite"/>
    </source>
</evidence>
<reference evidence="2 3" key="1">
    <citation type="journal article" date="2018" name="Aquat. Microb. Ecol.">
        <title>Gammaproteobacterial methanotrophs dominate.</title>
        <authorList>
            <person name="Rissanen A.J."/>
            <person name="Saarenheimo J."/>
            <person name="Tiirola M."/>
            <person name="Peura S."/>
            <person name="Aalto S.L."/>
            <person name="Karvinen A."/>
            <person name="Nykanen H."/>
        </authorList>
    </citation>
    <scope>NUCLEOTIDE SEQUENCE [LARGE SCALE GENOMIC DNA]</scope>
    <source>
        <strain evidence="2">AMbin10</strain>
    </source>
</reference>
<proteinExistence type="predicted"/>
<dbReference type="EMBL" id="QJPH01000312">
    <property type="protein sequence ID" value="PZN78877.1"/>
    <property type="molecule type" value="Genomic_DNA"/>
</dbReference>
<dbReference type="AlphaFoldDB" id="A0A2W4T807"/>
<organism evidence="2 3">
    <name type="scientific">Candidatus Methylumidiphilus alinenensis</name>
    <dbReference type="NCBI Taxonomy" id="2202197"/>
    <lineage>
        <taxon>Bacteria</taxon>
        <taxon>Pseudomonadati</taxon>
        <taxon>Pseudomonadota</taxon>
        <taxon>Gammaproteobacteria</taxon>
        <taxon>Methylococcales</taxon>
        <taxon>Candidatus Methylumidiphilus</taxon>
    </lineage>
</organism>
<evidence type="ECO:0000313" key="3">
    <source>
        <dbReference type="Proteomes" id="UP000249396"/>
    </source>
</evidence>
<sequence length="204" mass="23260">MGSEDLFKRHKPSTIPQLQRNKATKSGKETILIVCEGSKTEPLYLNSLLIYLGLKPRVDVDEIVVDSRKSGLDPSGLLKHAIKLFDNKQKQGFTYDRVYCIFDKDSHTKYESTCDKIKNNPLKKKGSIMYDITSVPCFEVWLLLHFSDSSAPFHPTGSRSCCEQVIEKLKVCAGFADYKKGGVYTFEKTVDKLDIQRFQHQRVT</sequence>
<evidence type="ECO:0000313" key="2">
    <source>
        <dbReference type="EMBL" id="PZN78877.1"/>
    </source>
</evidence>
<dbReference type="Proteomes" id="UP000249396">
    <property type="component" value="Unassembled WGS sequence"/>
</dbReference>
<dbReference type="Pfam" id="PF13707">
    <property type="entry name" value="RloB"/>
    <property type="match status" value="1"/>
</dbReference>
<protein>
    <submittedName>
        <fullName evidence="2">CRISPR-associated protein</fullName>
    </submittedName>
</protein>
<accession>A0A2W4T807</accession>
<name>A0A2W4T807_9GAMM</name>
<comment type="caution">
    <text evidence="2">The sequence shown here is derived from an EMBL/GenBank/DDBJ whole genome shotgun (WGS) entry which is preliminary data.</text>
</comment>